<feature type="domain" description="HNH" evidence="1">
    <location>
        <begin position="191"/>
        <end position="247"/>
    </location>
</feature>
<reference evidence="2 3" key="1">
    <citation type="submission" date="2018-10" db="EMBL/GenBank/DDBJ databases">
        <title>Sequencing the genomes of 1000 actinobacteria strains.</title>
        <authorList>
            <person name="Klenk H.-P."/>
        </authorList>
    </citation>
    <scope>NUCLEOTIDE SEQUENCE [LARGE SCALE GENOMIC DNA]</scope>
    <source>
        <strain evidence="2 3">DSM 44343</strain>
    </source>
</reference>
<dbReference type="EMBL" id="RBKV01000001">
    <property type="protein sequence ID" value="RKR96226.1"/>
    <property type="molecule type" value="Genomic_DNA"/>
</dbReference>
<protein>
    <submittedName>
        <fullName evidence="2">5-methylcytosine-specific restriction protein A</fullName>
    </submittedName>
</protein>
<gene>
    <name evidence="2" type="ORF">DFJ75_3066</name>
</gene>
<dbReference type="Proteomes" id="UP000274762">
    <property type="component" value="Unassembled WGS sequence"/>
</dbReference>
<sequence length="265" mass="29474">MDSILLTWNPGKWNGWSPDYDTYAAQVRDNGPQEVDWSIGNRTTGIGQGVEAWLFLQGGIDPTRRGILGHATVKSAPWRGTDPKDSSRTTNRIDITWDLLLPESDLIDVVTLESAAPRTAWRGIRNSGARINPADIPAIRQLWTAAIPSTPFDDEAPGTYPEGSTRTVLVNKYERSRAAREACIAKHGSKCKACGLDFQQMYGDIGDGYIQVHHTVPVSQIGSNYQVDPVKDLVPLCANCHVMAHRRRPDPYTVGELRRRLRRSQ</sequence>
<dbReference type="RefSeq" id="WP_062799971.1">
    <property type="nucleotide sequence ID" value="NZ_CBCRXS010000005.1"/>
</dbReference>
<dbReference type="InterPro" id="IPR002711">
    <property type="entry name" value="HNH"/>
</dbReference>
<name>A0A495K4M8_WILMA</name>
<dbReference type="Pfam" id="PF01844">
    <property type="entry name" value="HNH"/>
    <property type="match status" value="1"/>
</dbReference>
<dbReference type="InterPro" id="IPR003615">
    <property type="entry name" value="HNH_nuc"/>
</dbReference>
<comment type="caution">
    <text evidence="2">The sequence shown here is derived from an EMBL/GenBank/DDBJ whole genome shotgun (WGS) entry which is preliminary data.</text>
</comment>
<dbReference type="GO" id="GO:0004519">
    <property type="term" value="F:endonuclease activity"/>
    <property type="evidence" value="ECO:0007669"/>
    <property type="project" value="InterPro"/>
</dbReference>
<proteinExistence type="predicted"/>
<evidence type="ECO:0000313" key="3">
    <source>
        <dbReference type="Proteomes" id="UP000274762"/>
    </source>
</evidence>
<dbReference type="OrthoDB" id="9802640at2"/>
<dbReference type="CDD" id="cd00085">
    <property type="entry name" value="HNHc"/>
    <property type="match status" value="1"/>
</dbReference>
<evidence type="ECO:0000259" key="1">
    <source>
        <dbReference type="Pfam" id="PF01844"/>
    </source>
</evidence>
<dbReference type="GO" id="GO:0008270">
    <property type="term" value="F:zinc ion binding"/>
    <property type="evidence" value="ECO:0007669"/>
    <property type="project" value="InterPro"/>
</dbReference>
<dbReference type="Gene3D" id="1.10.30.50">
    <property type="match status" value="1"/>
</dbReference>
<dbReference type="GO" id="GO:0003676">
    <property type="term" value="F:nucleic acid binding"/>
    <property type="evidence" value="ECO:0007669"/>
    <property type="project" value="InterPro"/>
</dbReference>
<evidence type="ECO:0000313" key="2">
    <source>
        <dbReference type="EMBL" id="RKR96226.1"/>
    </source>
</evidence>
<dbReference type="AlphaFoldDB" id="A0A495K4M8"/>
<accession>A0A495K4M8</accession>
<organism evidence="2 3">
    <name type="scientific">Williamsia marianensis</name>
    <dbReference type="NCBI Taxonomy" id="85044"/>
    <lineage>
        <taxon>Bacteria</taxon>
        <taxon>Bacillati</taxon>
        <taxon>Actinomycetota</taxon>
        <taxon>Actinomycetes</taxon>
        <taxon>Mycobacteriales</taxon>
        <taxon>Nocardiaceae</taxon>
        <taxon>Williamsia</taxon>
    </lineage>
</organism>